<sequence>MYKKRPIYWLFSSGKEKAFECLVYLHRYNDATLAENGVPNMWCRCWRAIRPISIV</sequence>
<organism evidence="1 2">
    <name type="scientific">Klebsiella michiganensis</name>
    <dbReference type="NCBI Taxonomy" id="1134687"/>
    <lineage>
        <taxon>Bacteria</taxon>
        <taxon>Pseudomonadati</taxon>
        <taxon>Pseudomonadota</taxon>
        <taxon>Gammaproteobacteria</taxon>
        <taxon>Enterobacterales</taxon>
        <taxon>Enterobacteriaceae</taxon>
        <taxon>Klebsiella/Raoultella group</taxon>
        <taxon>Klebsiella</taxon>
    </lineage>
</organism>
<evidence type="ECO:0000313" key="1">
    <source>
        <dbReference type="EMBL" id="STW80611.1"/>
    </source>
</evidence>
<accession>A0A7H4PQD8</accession>
<evidence type="ECO:0000313" key="2">
    <source>
        <dbReference type="Proteomes" id="UP000254863"/>
    </source>
</evidence>
<proteinExistence type="predicted"/>
<dbReference type="AlphaFoldDB" id="A0A7H4PQD8"/>
<protein>
    <submittedName>
        <fullName evidence="1">Uncharacterized protein</fullName>
    </submittedName>
</protein>
<comment type="caution">
    <text evidence="1">The sequence shown here is derived from an EMBL/GenBank/DDBJ whole genome shotgun (WGS) entry which is preliminary data.</text>
</comment>
<dbReference type="Proteomes" id="UP000254863">
    <property type="component" value="Unassembled WGS sequence"/>
</dbReference>
<gene>
    <name evidence="1" type="ORF">NCTC11685_07975</name>
</gene>
<name>A0A7H4PQD8_9ENTR</name>
<reference evidence="1 2" key="1">
    <citation type="submission" date="2018-06" db="EMBL/GenBank/DDBJ databases">
        <authorList>
            <consortium name="Pathogen Informatics"/>
            <person name="Doyle S."/>
        </authorList>
    </citation>
    <scope>NUCLEOTIDE SEQUENCE [LARGE SCALE GENOMIC DNA]</scope>
    <source>
        <strain evidence="1 2">NCTC11685</strain>
    </source>
</reference>
<dbReference type="EMBL" id="UGMS01000006">
    <property type="protein sequence ID" value="STW80611.1"/>
    <property type="molecule type" value="Genomic_DNA"/>
</dbReference>